<name>A0ACB5TUD1_CANBO</name>
<accession>A0ACB5TUD1</accession>
<sequence>MIIGSVFLIAGLIAVANATKLYQFILSFSVLCGLGSGIVMSPIIGVISHYFKRNRATAIGIATNGGSVGGVVFPLMLRKLYSDIGFMWSMRILALIGIVCMVISYLLVKERNFEDIIPRKVLKTKKEVANFYLSSSFDFKSVTKDFKFVLVTLGCVFAELNIFTSSTYFSFISLKSGFSQNQAFLFVTVTNAAAIFGRALTGVAADKWTGRFNTVIILLLLMSFFQLVVWMPFKTTEAAIYTYCCCYGFCYGSALSLLPAVCGQISRTTEFGKRYSTMYAIVGVAILCLVPVSAAIVGDGLDSKRVDGFIVFSSVLCLVGCACYCYARYLCYGFNLRKF</sequence>
<reference evidence="1" key="1">
    <citation type="submission" date="2023-04" db="EMBL/GenBank/DDBJ databases">
        <title>Candida boidinii NBRC 1967.</title>
        <authorList>
            <person name="Ichikawa N."/>
            <person name="Sato H."/>
            <person name="Tonouchi N."/>
        </authorList>
    </citation>
    <scope>NUCLEOTIDE SEQUENCE</scope>
    <source>
        <strain evidence="1">NBRC 1967</strain>
    </source>
</reference>
<evidence type="ECO:0000313" key="1">
    <source>
        <dbReference type="EMBL" id="GME94980.1"/>
    </source>
</evidence>
<comment type="caution">
    <text evidence="1">The sequence shown here is derived from an EMBL/GenBank/DDBJ whole genome shotgun (WGS) entry which is preliminary data.</text>
</comment>
<gene>
    <name evidence="1" type="ORF">Cboi01_000372800</name>
</gene>
<proteinExistence type="predicted"/>
<organism evidence="1 2">
    <name type="scientific">Candida boidinii</name>
    <name type="common">Yeast</name>
    <dbReference type="NCBI Taxonomy" id="5477"/>
    <lineage>
        <taxon>Eukaryota</taxon>
        <taxon>Fungi</taxon>
        <taxon>Dikarya</taxon>
        <taxon>Ascomycota</taxon>
        <taxon>Saccharomycotina</taxon>
        <taxon>Pichiomycetes</taxon>
        <taxon>Pichiales</taxon>
        <taxon>Pichiaceae</taxon>
        <taxon>Ogataea</taxon>
        <taxon>Ogataea/Candida clade</taxon>
    </lineage>
</organism>
<evidence type="ECO:0000313" key="2">
    <source>
        <dbReference type="Proteomes" id="UP001165101"/>
    </source>
</evidence>
<dbReference type="EMBL" id="BSXV01002139">
    <property type="protein sequence ID" value="GME94980.1"/>
    <property type="molecule type" value="Genomic_DNA"/>
</dbReference>
<dbReference type="Proteomes" id="UP001165101">
    <property type="component" value="Unassembled WGS sequence"/>
</dbReference>
<keyword evidence="2" id="KW-1185">Reference proteome</keyword>
<protein>
    <submittedName>
        <fullName evidence="1">Unnamed protein product</fullName>
    </submittedName>
</protein>